<dbReference type="InterPro" id="IPR020904">
    <property type="entry name" value="Sc_DH/Rdtase_CS"/>
</dbReference>
<evidence type="ECO:0000256" key="1">
    <source>
        <dbReference type="ARBA" id="ARBA00006484"/>
    </source>
</evidence>
<accession>A0A3G2R8J3</accession>
<comment type="similarity">
    <text evidence="1">Belongs to the short-chain dehydrogenases/reductases (SDR) family.</text>
</comment>
<dbReference type="GO" id="GO:0008206">
    <property type="term" value="P:bile acid metabolic process"/>
    <property type="evidence" value="ECO:0007669"/>
    <property type="project" value="UniProtKB-ARBA"/>
</dbReference>
<reference evidence="3 4" key="1">
    <citation type="submission" date="2018-10" db="EMBL/GenBank/DDBJ databases">
        <authorList>
            <person name="Zhang X."/>
        </authorList>
    </citation>
    <scope>NUCLEOTIDE SEQUENCE [LARGE SCALE GENOMIC DNA]</scope>
    <source>
        <strain evidence="3 4">SK-G1</strain>
    </source>
</reference>
<dbReference type="FunFam" id="3.40.50.720:FF:000084">
    <property type="entry name" value="Short-chain dehydrogenase reductase"/>
    <property type="match status" value="1"/>
</dbReference>
<dbReference type="RefSeq" id="WP_122015445.1">
    <property type="nucleotide sequence ID" value="NZ_CP033169.1"/>
</dbReference>
<evidence type="ECO:0000313" key="3">
    <source>
        <dbReference type="EMBL" id="AYO31709.1"/>
    </source>
</evidence>
<evidence type="ECO:0000256" key="2">
    <source>
        <dbReference type="ARBA" id="ARBA00023002"/>
    </source>
</evidence>
<keyword evidence="4" id="KW-1185">Reference proteome</keyword>
<dbReference type="AlphaFoldDB" id="A0A3G2R8J3"/>
<dbReference type="EMBL" id="CP033169">
    <property type="protein sequence ID" value="AYO31709.1"/>
    <property type="molecule type" value="Genomic_DNA"/>
</dbReference>
<dbReference type="InterPro" id="IPR002347">
    <property type="entry name" value="SDR_fam"/>
</dbReference>
<dbReference type="NCBIfam" id="NF005559">
    <property type="entry name" value="PRK07231.1"/>
    <property type="match status" value="1"/>
</dbReference>
<dbReference type="SUPFAM" id="SSF51735">
    <property type="entry name" value="NAD(P)-binding Rossmann-fold domains"/>
    <property type="match status" value="1"/>
</dbReference>
<dbReference type="GO" id="GO:0016616">
    <property type="term" value="F:oxidoreductase activity, acting on the CH-OH group of donors, NAD or NADP as acceptor"/>
    <property type="evidence" value="ECO:0007669"/>
    <property type="project" value="TreeGrafter"/>
</dbReference>
<dbReference type="InterPro" id="IPR036291">
    <property type="entry name" value="NAD(P)-bd_dom_sf"/>
</dbReference>
<gene>
    <name evidence="3" type="ORF">D2962_14860</name>
</gene>
<dbReference type="PRINTS" id="PR00081">
    <property type="entry name" value="GDHRDH"/>
</dbReference>
<keyword evidence="2" id="KW-0560">Oxidoreductase</keyword>
<sequence>MGYQLKKKGVVFREMELKDKVSIVTGGASGIGKQIALTYANEGSKVAIIDIKKEEGNKTIEELKKYSDSIFIQADISIVNNIEMAVNKIIKYYGQIDILVNNAGISIRADVDALTEEQWDLINSINLKAAYFFSKEVCKLMKKQNYGRIINIASARSVIADETHLGYSVTKAGLVAMTKSFAVSLAKIPIYVNAISPGYVLTPMTSHNLENPLWMEWLKNRVPLGRFIEMQEVANIALFLASEKSNGITGQNLIIDGGWVISQ</sequence>
<dbReference type="PRINTS" id="PR00080">
    <property type="entry name" value="SDRFAMILY"/>
</dbReference>
<evidence type="ECO:0000313" key="4">
    <source>
        <dbReference type="Proteomes" id="UP000280960"/>
    </source>
</evidence>
<proteinExistence type="inferred from homology"/>
<dbReference type="CDD" id="cd05233">
    <property type="entry name" value="SDR_c"/>
    <property type="match status" value="1"/>
</dbReference>
<dbReference type="Gene3D" id="3.40.50.720">
    <property type="entry name" value="NAD(P)-binding Rossmann-like Domain"/>
    <property type="match status" value="1"/>
</dbReference>
<dbReference type="Pfam" id="PF13561">
    <property type="entry name" value="adh_short_C2"/>
    <property type="match status" value="1"/>
</dbReference>
<dbReference type="PROSITE" id="PS00061">
    <property type="entry name" value="ADH_SHORT"/>
    <property type="match status" value="1"/>
</dbReference>
<protein>
    <submittedName>
        <fullName evidence="3">SDR family oxidoreductase</fullName>
    </submittedName>
</protein>
<dbReference type="KEGG" id="bacg:D2962_14860"/>
<dbReference type="PANTHER" id="PTHR42760">
    <property type="entry name" value="SHORT-CHAIN DEHYDROGENASES/REDUCTASES FAMILY MEMBER"/>
    <property type="match status" value="1"/>
</dbReference>
<name>A0A3G2R8J3_9FIRM</name>
<organism evidence="3 4">
    <name type="scientific">Biomaibacter acetigenes</name>
    <dbReference type="NCBI Taxonomy" id="2316383"/>
    <lineage>
        <taxon>Bacteria</taxon>
        <taxon>Bacillati</taxon>
        <taxon>Bacillota</taxon>
        <taxon>Clostridia</taxon>
        <taxon>Thermosediminibacterales</taxon>
        <taxon>Tepidanaerobacteraceae</taxon>
        <taxon>Biomaibacter</taxon>
    </lineage>
</organism>
<dbReference type="Proteomes" id="UP000280960">
    <property type="component" value="Chromosome"/>
</dbReference>